<dbReference type="EMBL" id="CP008941">
    <property type="protein sequence ID" value="AIK95563.1"/>
    <property type="molecule type" value="Genomic_DNA"/>
</dbReference>
<reference evidence="1 2" key="1">
    <citation type="submission" date="2014-07" db="EMBL/GenBank/DDBJ databases">
        <title>Comparative genomic insights into amoeba endosymbionts belonging to the families of Holosporaceae and Candidatus Midichloriaceae within Rickettsiales.</title>
        <authorList>
            <person name="Wang Z."/>
            <person name="Wu M."/>
        </authorList>
    </citation>
    <scope>NUCLEOTIDE SEQUENCE [LARGE SCALE GENOMIC DNA]</scope>
    <source>
        <strain evidence="1">PRA3</strain>
    </source>
</reference>
<name>A0A077AV94_9PROT</name>
<dbReference type="HOGENOM" id="CLU_2599520_0_0_5"/>
<keyword evidence="2" id="KW-1185">Reference proteome</keyword>
<gene>
    <name evidence="1" type="ORF">ID47_00485</name>
</gene>
<organism evidence="1 2">
    <name type="scientific">Candidatus Odyssella acanthamoebae</name>
    <dbReference type="NCBI Taxonomy" id="91604"/>
    <lineage>
        <taxon>Bacteria</taxon>
        <taxon>Pseudomonadati</taxon>
        <taxon>Pseudomonadota</taxon>
        <taxon>Alphaproteobacteria</taxon>
        <taxon>Holosporales</taxon>
        <taxon>Candidatus Paracaedibacteraceae</taxon>
        <taxon>Candidatus Odyssella</taxon>
    </lineage>
</organism>
<evidence type="ECO:0000313" key="2">
    <source>
        <dbReference type="Proteomes" id="UP000028926"/>
    </source>
</evidence>
<accession>A0A077AV94</accession>
<dbReference type="Proteomes" id="UP000028926">
    <property type="component" value="Chromosome"/>
</dbReference>
<proteinExistence type="predicted"/>
<evidence type="ECO:0000313" key="1">
    <source>
        <dbReference type="EMBL" id="AIK95563.1"/>
    </source>
</evidence>
<dbReference type="AlphaFoldDB" id="A0A077AV94"/>
<dbReference type="STRING" id="91604.ID47_00485"/>
<protein>
    <submittedName>
        <fullName evidence="1">Uncharacterized protein</fullName>
    </submittedName>
</protein>
<sequence length="79" mass="8859">MPLFLASLKAPFFPGKRSATKRVYSSVLPHSGLEPESMPLFWSSMAFHSYTFLSLATLPRQVWFPGRPSVARKEGIFLG</sequence>
<dbReference type="KEGG" id="paca:ID47_00485"/>